<dbReference type="NCBIfam" id="TIGR03356">
    <property type="entry name" value="BGL"/>
    <property type="match status" value="1"/>
</dbReference>
<dbReference type="Proteomes" id="UP000317484">
    <property type="component" value="Unassembled WGS sequence"/>
</dbReference>
<keyword evidence="13" id="KW-1185">Reference proteome</keyword>
<protein>
    <recommendedName>
        <fullName evidence="3 11">Beta-glucosidase</fullName>
        <ecNumber evidence="3 11">3.2.1.21</ecNumber>
    </recommendedName>
</protein>
<feature type="active site" description="Proton donor" evidence="9">
    <location>
        <position position="176"/>
    </location>
</feature>
<evidence type="ECO:0000256" key="9">
    <source>
        <dbReference type="PIRSR" id="PIRSR617736-1"/>
    </source>
</evidence>
<evidence type="ECO:0000256" key="1">
    <source>
        <dbReference type="ARBA" id="ARBA00000448"/>
    </source>
</evidence>
<evidence type="ECO:0000256" key="2">
    <source>
        <dbReference type="ARBA" id="ARBA00010838"/>
    </source>
</evidence>
<feature type="active site" description="Nucleophile" evidence="9">
    <location>
        <position position="371"/>
    </location>
</feature>
<evidence type="ECO:0000256" key="3">
    <source>
        <dbReference type="ARBA" id="ARBA00012744"/>
    </source>
</evidence>
<gene>
    <name evidence="12" type="ORF">SAMN06273567_103479</name>
</gene>
<keyword evidence="6" id="KW-0119">Carbohydrate metabolism</keyword>
<dbReference type="InterPro" id="IPR017853">
    <property type="entry name" value="GH"/>
</dbReference>
<feature type="binding site" evidence="10">
    <location>
        <position position="175"/>
    </location>
    <ligand>
        <name>substrate</name>
    </ligand>
</feature>
<keyword evidence="5" id="KW-0136">Cellulose degradation</keyword>
<dbReference type="GO" id="GO:0030245">
    <property type="term" value="P:cellulose catabolic process"/>
    <property type="evidence" value="ECO:0007669"/>
    <property type="project" value="UniProtKB-KW"/>
</dbReference>
<dbReference type="FunFam" id="3.20.20.80:FF:000004">
    <property type="entry name" value="Beta-glucosidase 6-phospho-beta-glucosidase"/>
    <property type="match status" value="1"/>
</dbReference>
<evidence type="ECO:0000256" key="4">
    <source>
        <dbReference type="ARBA" id="ARBA00022801"/>
    </source>
</evidence>
<keyword evidence="4 11" id="KW-0378">Hydrolase</keyword>
<evidence type="ECO:0000256" key="8">
    <source>
        <dbReference type="ARBA" id="ARBA00023326"/>
    </source>
</evidence>
<dbReference type="PANTHER" id="PTHR10353">
    <property type="entry name" value="GLYCOSYL HYDROLASE"/>
    <property type="match status" value="1"/>
</dbReference>
<accession>A0A521DRZ4</accession>
<keyword evidence="8" id="KW-0624">Polysaccharide degradation</keyword>
<reference evidence="12 13" key="1">
    <citation type="submission" date="2017-05" db="EMBL/GenBank/DDBJ databases">
        <authorList>
            <person name="Varghese N."/>
            <person name="Submissions S."/>
        </authorList>
    </citation>
    <scope>NUCLEOTIDE SEQUENCE [LARGE SCALE GENOMIC DNA]</scope>
    <source>
        <strain evidence="12 13">DSM 46834</strain>
    </source>
</reference>
<evidence type="ECO:0000256" key="7">
    <source>
        <dbReference type="ARBA" id="ARBA00023295"/>
    </source>
</evidence>
<dbReference type="Pfam" id="PF00232">
    <property type="entry name" value="Glyco_hydro_1"/>
    <property type="match status" value="1"/>
</dbReference>
<name>A0A521DRZ4_9ACTN</name>
<dbReference type="SUPFAM" id="SSF51445">
    <property type="entry name" value="(Trans)glycosidases"/>
    <property type="match status" value="1"/>
</dbReference>
<dbReference type="RefSeq" id="WP_142458553.1">
    <property type="nucleotide sequence ID" value="NZ_FXTJ01000003.1"/>
</dbReference>
<dbReference type="InterPro" id="IPR001360">
    <property type="entry name" value="Glyco_hydro_1"/>
</dbReference>
<sequence>MTSTDIREDALAGLTFPPGFVFGAATAAYQIEGAVTEDGRGPSIWDTYSHTPGRTYQGHTGDVAVDHYHRYRDDVALMAGLGLSAYRFSVAWPRVVPEGGARVEQRGLDFYRRLVDELLAVGVQPWLTLYHWDLPQALQDRGGWADRDTAERFAEYASVVVDALGDRVRHWSTLNEPMCSALLGHVSGAHAPGLQDPVAGARATHHLLLGHGLAAARLREAGVESLGVTLNFTPMSPASQDPADVDAARRLDGQQNRMFLEPVVNGAYPADVVADLEAAGAPLPVRDGDLEVIAAPLDWLGVNYYFEQTVRAGARPPGKPPTSFIGGETVVELDPEGPTTTMGWGISPQAFTDLLLWIGGRAPGLPLVVTENGSAWDDEVDAEGAVHDPEGAVHDPERTDFLVRHLTAMATAMERGADVRGYFAWSLLDNYEWARGYAQRFGLVHVDYETQRRTVKDSGLAYAELLRRHRDAS</sequence>
<dbReference type="PRINTS" id="PR00131">
    <property type="entry name" value="GLHYDRLASE1"/>
</dbReference>
<evidence type="ECO:0000313" key="13">
    <source>
        <dbReference type="Proteomes" id="UP000317484"/>
    </source>
</evidence>
<dbReference type="GO" id="GO:0005829">
    <property type="term" value="C:cytosol"/>
    <property type="evidence" value="ECO:0007669"/>
    <property type="project" value="TreeGrafter"/>
</dbReference>
<dbReference type="EC" id="3.2.1.21" evidence="3 11"/>
<dbReference type="PANTHER" id="PTHR10353:SF36">
    <property type="entry name" value="LP05116P"/>
    <property type="match status" value="1"/>
</dbReference>
<feature type="binding site" evidence="10">
    <location>
        <position position="425"/>
    </location>
    <ligand>
        <name>substrate</name>
    </ligand>
</feature>
<comment type="catalytic activity">
    <reaction evidence="1 11">
        <text>Hydrolysis of terminal, non-reducing beta-D-glucosyl residues with release of beta-D-glucose.</text>
        <dbReference type="EC" id="3.2.1.21"/>
    </reaction>
</comment>
<evidence type="ECO:0000256" key="5">
    <source>
        <dbReference type="ARBA" id="ARBA00023001"/>
    </source>
</evidence>
<evidence type="ECO:0000256" key="11">
    <source>
        <dbReference type="RuleBase" id="RU361175"/>
    </source>
</evidence>
<feature type="binding site" evidence="10">
    <location>
        <position position="305"/>
    </location>
    <ligand>
        <name>substrate</name>
    </ligand>
</feature>
<keyword evidence="7 11" id="KW-0326">Glycosidase</keyword>
<proteinExistence type="inferred from homology"/>
<evidence type="ECO:0000313" key="12">
    <source>
        <dbReference type="EMBL" id="SMO74345.1"/>
    </source>
</evidence>
<dbReference type="Gene3D" id="3.20.20.80">
    <property type="entry name" value="Glycosidases"/>
    <property type="match status" value="1"/>
</dbReference>
<comment type="similarity">
    <text evidence="2 11">Belongs to the glycosyl hydrolase 1 family.</text>
</comment>
<dbReference type="GO" id="GO:0008422">
    <property type="term" value="F:beta-glucosidase activity"/>
    <property type="evidence" value="ECO:0007669"/>
    <property type="project" value="UniProtKB-EC"/>
</dbReference>
<evidence type="ECO:0000256" key="6">
    <source>
        <dbReference type="ARBA" id="ARBA00023277"/>
    </source>
</evidence>
<feature type="binding site" evidence="10">
    <location>
        <position position="131"/>
    </location>
    <ligand>
        <name>substrate</name>
    </ligand>
</feature>
<dbReference type="InterPro" id="IPR017736">
    <property type="entry name" value="Glyco_hydro_1_beta-glucosidase"/>
</dbReference>
<feature type="binding site" evidence="10">
    <location>
        <position position="30"/>
    </location>
    <ligand>
        <name>substrate</name>
    </ligand>
</feature>
<organism evidence="12 13">
    <name type="scientific">Geodermatophilus aquaeductus</name>
    <dbReference type="NCBI Taxonomy" id="1564161"/>
    <lineage>
        <taxon>Bacteria</taxon>
        <taxon>Bacillati</taxon>
        <taxon>Actinomycetota</taxon>
        <taxon>Actinomycetes</taxon>
        <taxon>Geodermatophilales</taxon>
        <taxon>Geodermatophilaceae</taxon>
        <taxon>Geodermatophilus</taxon>
    </lineage>
</organism>
<dbReference type="EMBL" id="FXTJ01000003">
    <property type="protein sequence ID" value="SMO74345.1"/>
    <property type="molecule type" value="Genomic_DNA"/>
</dbReference>
<dbReference type="AlphaFoldDB" id="A0A521DRZ4"/>
<dbReference type="InterPro" id="IPR033132">
    <property type="entry name" value="GH_1_N_CS"/>
</dbReference>
<feature type="binding site" evidence="10">
    <location>
        <begin position="432"/>
        <end position="433"/>
    </location>
    <ligand>
        <name>substrate</name>
    </ligand>
</feature>
<dbReference type="PROSITE" id="PS00653">
    <property type="entry name" value="GLYCOSYL_HYDROL_F1_2"/>
    <property type="match status" value="1"/>
</dbReference>
<evidence type="ECO:0000256" key="10">
    <source>
        <dbReference type="PIRSR" id="PIRSR617736-2"/>
    </source>
</evidence>